<dbReference type="SUPFAM" id="SSF53850">
    <property type="entry name" value="Periplasmic binding protein-like II"/>
    <property type="match status" value="1"/>
</dbReference>
<feature type="signal peptide" evidence="6">
    <location>
        <begin position="1"/>
        <end position="26"/>
    </location>
</feature>
<dbReference type="AlphaFoldDB" id="C9W360"/>
<evidence type="ECO:0000259" key="7">
    <source>
        <dbReference type="Pfam" id="PF00496"/>
    </source>
</evidence>
<dbReference type="InterPro" id="IPR039424">
    <property type="entry name" value="SBP_5"/>
</dbReference>
<dbReference type="CDD" id="cd00995">
    <property type="entry name" value="PBP2_NikA_DppA_OppA_like"/>
    <property type="match status" value="1"/>
</dbReference>
<feature type="transmembrane region" description="Helical" evidence="5">
    <location>
        <begin position="570"/>
        <end position="590"/>
    </location>
</feature>
<accession>C9W360</accession>
<evidence type="ECO:0000256" key="5">
    <source>
        <dbReference type="SAM" id="Phobius"/>
    </source>
</evidence>
<dbReference type="PIRSF" id="PIRSF002741">
    <property type="entry name" value="MppA"/>
    <property type="match status" value="1"/>
</dbReference>
<reference evidence="8" key="2">
    <citation type="journal article" date="2009" name="Mol. Biosyst.">
        <title>Molecular cloning, sequence analysis and functional characterization of the gene cluster for biosynthesis of K-252a and its analogs.</title>
        <authorList>
            <person name="Chiu H.T."/>
            <person name="Chen Y.L."/>
            <person name="Chen C.Y."/>
            <person name="Jin C."/>
            <person name="Lee M.N."/>
            <person name="Lin Y.C."/>
        </authorList>
    </citation>
    <scope>NUCLEOTIDE SEQUENCE</scope>
    <source>
        <strain evidence="8">NRRL15532</strain>
    </source>
</reference>
<dbReference type="InterPro" id="IPR000914">
    <property type="entry name" value="SBP_5_dom"/>
</dbReference>
<evidence type="ECO:0000256" key="6">
    <source>
        <dbReference type="SAM" id="SignalP"/>
    </source>
</evidence>
<dbReference type="PANTHER" id="PTHR30290:SF10">
    <property type="entry name" value="PERIPLASMIC OLIGOPEPTIDE-BINDING PROTEIN-RELATED"/>
    <property type="match status" value="1"/>
</dbReference>
<evidence type="ECO:0000256" key="4">
    <source>
        <dbReference type="ARBA" id="ARBA00022729"/>
    </source>
</evidence>
<name>C9W360_9ACTN</name>
<dbReference type="PANTHER" id="PTHR30290">
    <property type="entry name" value="PERIPLASMIC BINDING COMPONENT OF ABC TRANSPORTER"/>
    <property type="match status" value="1"/>
</dbReference>
<feature type="chain" id="PRO_5003002773" evidence="6">
    <location>
        <begin position="27"/>
        <end position="601"/>
    </location>
</feature>
<organism evidence="8">
    <name type="scientific">Nonomuraea longicatena</name>
    <dbReference type="NCBI Taxonomy" id="83682"/>
    <lineage>
        <taxon>Bacteria</taxon>
        <taxon>Bacillati</taxon>
        <taxon>Actinomycetota</taxon>
        <taxon>Actinomycetes</taxon>
        <taxon>Streptosporangiales</taxon>
        <taxon>Streptosporangiaceae</taxon>
        <taxon>Nonomuraea</taxon>
    </lineage>
</organism>
<dbReference type="Pfam" id="PF00496">
    <property type="entry name" value="SBP_bac_5"/>
    <property type="match status" value="1"/>
</dbReference>
<protein>
    <submittedName>
        <fullName evidence="8">Putative peptide transport system secreted peptide binding protein</fullName>
    </submittedName>
</protein>
<sequence length="601" mass="65201">MRKLLARLSALGVAMVIAGQGQVALAQEPAAGKKVVRVGATQAMDSMNPFLGVRLISTSIFRWSFGFLAVPDSKTLQPSPDLAESWTSSPDGLTWTFKIRQTKWSDGKPVTAEDAAWTFNKIMTDEAAKTANGPAVENFESVTASGQDLTIKLKAPQASILENPIPIMPKHVWEGVTDLAAFDAEKYPAVANGPFIPVEHKKDQFVKLKANPDYWRGKPKIDELQVIFYDNPAAAIVGLKKGDIDLIGRLAPADFQALGGDPNIEQWNKQGRRAAYLQINHGATTTDGKPVGDGHPALKDPKVRTALHHAIDKAKLVADVQNGLAKVADGSIVPPMYTDFFWEAAGQDKISYDPAAANKILDDAGYKKGADGIRTTPDGKRKLEFRFSIHTDTPVEEKLAEHLTGFLKEIGITLTTKRLDSSKFTEETGVTALFDIAISGWSVNPDPEEVFATHLCSRRPTASGEGGGTESFFCDDEFEKLYQDQLKELDRPKRAELIKQMQKELYTDAPVIALYYPNDLEGYRKDRITSVTSIPEGDGIIYGGTGYWPFYTLDAKASAPAGEAGGSNTGLIIGIIAGVVVLGGVGVLVARRRKGAADERE</sequence>
<keyword evidence="5" id="KW-1133">Transmembrane helix</keyword>
<dbReference type="InterPro" id="IPR030678">
    <property type="entry name" value="Peptide/Ni-bd"/>
</dbReference>
<keyword evidence="4 6" id="KW-0732">Signal</keyword>
<evidence type="ECO:0000256" key="3">
    <source>
        <dbReference type="ARBA" id="ARBA00022448"/>
    </source>
</evidence>
<dbReference type="GO" id="GO:0042597">
    <property type="term" value="C:periplasmic space"/>
    <property type="evidence" value="ECO:0007669"/>
    <property type="project" value="UniProtKB-ARBA"/>
</dbReference>
<reference evidence="8" key="1">
    <citation type="submission" date="2008-08" db="EMBL/GenBank/DDBJ databases">
        <authorList>
            <person name="Chiu H.-T."/>
        </authorList>
    </citation>
    <scope>NUCLEOTIDE SEQUENCE</scope>
    <source>
        <strain evidence="8">NRRL15532</strain>
    </source>
</reference>
<dbReference type="Gene3D" id="3.40.190.10">
    <property type="entry name" value="Periplasmic binding protein-like II"/>
    <property type="match status" value="1"/>
</dbReference>
<keyword evidence="3" id="KW-0813">Transport</keyword>
<dbReference type="RefSeq" id="WP_343952294.1">
    <property type="nucleotide sequence ID" value="NZ_BAAAHQ010000024.1"/>
</dbReference>
<dbReference type="GO" id="GO:0015833">
    <property type="term" value="P:peptide transport"/>
    <property type="evidence" value="ECO:0007669"/>
    <property type="project" value="TreeGrafter"/>
</dbReference>
<comment type="subcellular location">
    <subcellularLocation>
        <location evidence="1">Cell envelope</location>
    </subcellularLocation>
</comment>
<proteinExistence type="inferred from homology"/>
<keyword evidence="5" id="KW-0812">Transmembrane</keyword>
<dbReference type="Gene3D" id="3.10.105.10">
    <property type="entry name" value="Dipeptide-binding Protein, Domain 3"/>
    <property type="match status" value="1"/>
</dbReference>
<dbReference type="GO" id="GO:0030313">
    <property type="term" value="C:cell envelope"/>
    <property type="evidence" value="ECO:0007669"/>
    <property type="project" value="UniProtKB-SubCell"/>
</dbReference>
<dbReference type="EMBL" id="FJ031030">
    <property type="protein sequence ID" value="ACN29729.1"/>
    <property type="molecule type" value="Genomic_DNA"/>
</dbReference>
<feature type="domain" description="Solute-binding protein family 5" evidence="7">
    <location>
        <begin position="78"/>
        <end position="454"/>
    </location>
</feature>
<dbReference type="GO" id="GO:0043190">
    <property type="term" value="C:ATP-binding cassette (ABC) transporter complex"/>
    <property type="evidence" value="ECO:0007669"/>
    <property type="project" value="InterPro"/>
</dbReference>
<evidence type="ECO:0000256" key="1">
    <source>
        <dbReference type="ARBA" id="ARBA00004196"/>
    </source>
</evidence>
<evidence type="ECO:0000313" key="8">
    <source>
        <dbReference type="EMBL" id="ACN29729.1"/>
    </source>
</evidence>
<comment type="similarity">
    <text evidence="2">Belongs to the bacterial solute-binding protein 5 family.</text>
</comment>
<evidence type="ECO:0000256" key="2">
    <source>
        <dbReference type="ARBA" id="ARBA00005695"/>
    </source>
</evidence>
<dbReference type="GO" id="GO:1904680">
    <property type="term" value="F:peptide transmembrane transporter activity"/>
    <property type="evidence" value="ECO:0007669"/>
    <property type="project" value="TreeGrafter"/>
</dbReference>
<keyword evidence="5" id="KW-0472">Membrane</keyword>